<keyword evidence="3 8" id="KW-0489">Methyltransferase</keyword>
<dbReference type="InterPro" id="IPR014048">
    <property type="entry name" value="MethylDNA_cys_MeTrfase_DNA-bd"/>
</dbReference>
<dbReference type="InterPro" id="IPR001497">
    <property type="entry name" value="MethylDNA_cys_MeTrfase_AS"/>
</dbReference>
<comment type="catalytic activity">
    <reaction evidence="7 8">
        <text>a 6-O-methyl-2'-deoxyguanosine in DNA + L-cysteinyl-[protein] = S-methyl-L-cysteinyl-[protein] + a 2'-deoxyguanosine in DNA</text>
        <dbReference type="Rhea" id="RHEA:24000"/>
        <dbReference type="Rhea" id="RHEA-COMP:10131"/>
        <dbReference type="Rhea" id="RHEA-COMP:10132"/>
        <dbReference type="Rhea" id="RHEA-COMP:11367"/>
        <dbReference type="Rhea" id="RHEA-COMP:11368"/>
        <dbReference type="ChEBI" id="CHEBI:29950"/>
        <dbReference type="ChEBI" id="CHEBI:82612"/>
        <dbReference type="ChEBI" id="CHEBI:85445"/>
        <dbReference type="ChEBI" id="CHEBI:85448"/>
        <dbReference type="EC" id="2.1.1.63"/>
    </reaction>
</comment>
<evidence type="ECO:0000256" key="8">
    <source>
        <dbReference type="HAMAP-Rule" id="MF_00772"/>
    </source>
</evidence>
<name>A0ABU0A217_9BACI</name>
<keyword evidence="12" id="KW-1185">Reference proteome</keyword>
<dbReference type="InterPro" id="IPR008332">
    <property type="entry name" value="MethylG_MeTrfase_N"/>
</dbReference>
<comment type="miscellaneous">
    <text evidence="8">This enzyme catalyzes only one turnover and therefore is not strictly catalytic. According to one definition, an enzyme is a biocatalyst that acts repeatedly and over many reaction cycles.</text>
</comment>
<dbReference type="Pfam" id="PF01035">
    <property type="entry name" value="DNA_binding_1"/>
    <property type="match status" value="1"/>
</dbReference>
<comment type="function">
    <text evidence="8">Involved in the cellular defense against the biological effects of O6-methylguanine (O6-MeG) and O4-methylthymine (O4-MeT) in DNA. Repairs the methylated nucleobase in DNA by stoichiometrically transferring the methyl group to a cysteine residue in the enzyme. This is a suicide reaction: the enzyme is irreversibly inactivated.</text>
</comment>
<evidence type="ECO:0000313" key="11">
    <source>
        <dbReference type="EMBL" id="MDQ0257021.1"/>
    </source>
</evidence>
<evidence type="ECO:0000256" key="7">
    <source>
        <dbReference type="ARBA" id="ARBA00049348"/>
    </source>
</evidence>
<keyword evidence="5 8" id="KW-0227">DNA damage</keyword>
<dbReference type="InterPro" id="IPR036631">
    <property type="entry name" value="MGMT_N_sf"/>
</dbReference>
<dbReference type="Proteomes" id="UP001230005">
    <property type="component" value="Unassembled WGS sequence"/>
</dbReference>
<sequence length="176" mass="19773">MSVRPYIYFSEMHSPIGLLTVGKSERGICFIEFGSIKKTCSTIDNWLKKKLMNVELVENDIELQPALKQLEEYFRKERTEFDLPLDLIGTKFQTLVWSKVKEIAYGETKSYKQIAMEIGAPKAVRAIGGANNQNPIPIIIPCHRVIGSNGSMVGYGGGLDKKEYLLKLEGSIEKIS</sequence>
<evidence type="ECO:0000256" key="6">
    <source>
        <dbReference type="ARBA" id="ARBA00023204"/>
    </source>
</evidence>
<dbReference type="RefSeq" id="WP_307330082.1">
    <property type="nucleotide sequence ID" value="NZ_JAUSUG010000022.1"/>
</dbReference>
<evidence type="ECO:0000256" key="3">
    <source>
        <dbReference type="ARBA" id="ARBA00022603"/>
    </source>
</evidence>
<feature type="domain" description="Methylguanine DNA methyltransferase ribonuclease-like" evidence="10">
    <location>
        <begin position="7"/>
        <end position="87"/>
    </location>
</feature>
<dbReference type="SUPFAM" id="SSF46767">
    <property type="entry name" value="Methylated DNA-protein cysteine methyltransferase, C-terminal domain"/>
    <property type="match status" value="1"/>
</dbReference>
<reference evidence="11 12" key="1">
    <citation type="submission" date="2023-07" db="EMBL/GenBank/DDBJ databases">
        <title>Genomic Encyclopedia of Type Strains, Phase IV (KMG-IV): sequencing the most valuable type-strain genomes for metagenomic binning, comparative biology and taxonomic classification.</title>
        <authorList>
            <person name="Goeker M."/>
        </authorList>
    </citation>
    <scope>NUCLEOTIDE SEQUENCE [LARGE SCALE GENOMIC DNA]</scope>
    <source>
        <strain evidence="11 12">DSM 9768</strain>
    </source>
</reference>
<proteinExistence type="inferred from homology"/>
<dbReference type="InterPro" id="IPR036388">
    <property type="entry name" value="WH-like_DNA-bd_sf"/>
</dbReference>
<keyword evidence="6 8" id="KW-0234">DNA repair</keyword>
<evidence type="ECO:0000259" key="10">
    <source>
        <dbReference type="Pfam" id="PF02870"/>
    </source>
</evidence>
<organism evidence="11 12">
    <name type="scientific">Evansella vedderi</name>
    <dbReference type="NCBI Taxonomy" id="38282"/>
    <lineage>
        <taxon>Bacteria</taxon>
        <taxon>Bacillati</taxon>
        <taxon>Bacillota</taxon>
        <taxon>Bacilli</taxon>
        <taxon>Bacillales</taxon>
        <taxon>Bacillaceae</taxon>
        <taxon>Evansella</taxon>
    </lineage>
</organism>
<protein>
    <recommendedName>
        <fullName evidence="8">Methylated-DNA--protein-cysteine methyltransferase</fullName>
        <ecNumber evidence="8">2.1.1.63</ecNumber>
    </recommendedName>
    <alternativeName>
        <fullName evidence="8">6-O-methylguanine-DNA methyltransferase</fullName>
        <shortName evidence="8">MGMT</shortName>
    </alternativeName>
    <alternativeName>
        <fullName evidence="8">O-6-methylguanine-DNA-alkyltransferase</fullName>
    </alternativeName>
</protein>
<comment type="catalytic activity">
    <reaction evidence="1 8">
        <text>a 4-O-methyl-thymidine in DNA + L-cysteinyl-[protein] = a thymidine in DNA + S-methyl-L-cysteinyl-[protein]</text>
        <dbReference type="Rhea" id="RHEA:53428"/>
        <dbReference type="Rhea" id="RHEA-COMP:10131"/>
        <dbReference type="Rhea" id="RHEA-COMP:10132"/>
        <dbReference type="Rhea" id="RHEA-COMP:13555"/>
        <dbReference type="Rhea" id="RHEA-COMP:13556"/>
        <dbReference type="ChEBI" id="CHEBI:29950"/>
        <dbReference type="ChEBI" id="CHEBI:82612"/>
        <dbReference type="ChEBI" id="CHEBI:137386"/>
        <dbReference type="ChEBI" id="CHEBI:137387"/>
        <dbReference type="EC" id="2.1.1.63"/>
    </reaction>
</comment>
<dbReference type="SUPFAM" id="SSF53155">
    <property type="entry name" value="Methylated DNA-protein cysteine methyltransferase domain"/>
    <property type="match status" value="1"/>
</dbReference>
<dbReference type="PROSITE" id="PS00374">
    <property type="entry name" value="MGMT"/>
    <property type="match status" value="1"/>
</dbReference>
<dbReference type="CDD" id="cd06445">
    <property type="entry name" value="ATase"/>
    <property type="match status" value="1"/>
</dbReference>
<dbReference type="EC" id="2.1.1.63" evidence="8"/>
<dbReference type="EMBL" id="JAUSUG010000022">
    <property type="protein sequence ID" value="MDQ0257021.1"/>
    <property type="molecule type" value="Genomic_DNA"/>
</dbReference>
<dbReference type="HAMAP" id="MF_00772">
    <property type="entry name" value="OGT"/>
    <property type="match status" value="1"/>
</dbReference>
<feature type="active site" description="Nucleophile; methyl group acceptor" evidence="8">
    <location>
        <position position="142"/>
    </location>
</feature>
<dbReference type="GO" id="GO:0008168">
    <property type="term" value="F:methyltransferase activity"/>
    <property type="evidence" value="ECO:0007669"/>
    <property type="project" value="UniProtKB-KW"/>
</dbReference>
<dbReference type="GO" id="GO:0032259">
    <property type="term" value="P:methylation"/>
    <property type="evidence" value="ECO:0007669"/>
    <property type="project" value="UniProtKB-KW"/>
</dbReference>
<dbReference type="PANTHER" id="PTHR10815:SF5">
    <property type="entry name" value="METHYLATED-DNA--PROTEIN-CYSTEINE METHYLTRANSFERASE"/>
    <property type="match status" value="1"/>
</dbReference>
<evidence type="ECO:0000256" key="4">
    <source>
        <dbReference type="ARBA" id="ARBA00022679"/>
    </source>
</evidence>
<comment type="subcellular location">
    <subcellularLocation>
        <location evidence="8">Cytoplasm</location>
    </subcellularLocation>
</comment>
<dbReference type="Gene3D" id="1.10.10.10">
    <property type="entry name" value="Winged helix-like DNA-binding domain superfamily/Winged helix DNA-binding domain"/>
    <property type="match status" value="1"/>
</dbReference>
<evidence type="ECO:0000256" key="5">
    <source>
        <dbReference type="ARBA" id="ARBA00022763"/>
    </source>
</evidence>
<evidence type="ECO:0000313" key="12">
    <source>
        <dbReference type="Proteomes" id="UP001230005"/>
    </source>
</evidence>
<accession>A0ABU0A217</accession>
<gene>
    <name evidence="11" type="ORF">J2S74_004466</name>
</gene>
<evidence type="ECO:0000256" key="1">
    <source>
        <dbReference type="ARBA" id="ARBA00001286"/>
    </source>
</evidence>
<comment type="similarity">
    <text evidence="8">Belongs to the MGMT family.</text>
</comment>
<keyword evidence="2 8" id="KW-0963">Cytoplasm</keyword>
<keyword evidence="4 8" id="KW-0808">Transferase</keyword>
<dbReference type="PANTHER" id="PTHR10815">
    <property type="entry name" value="METHYLATED-DNA--PROTEIN-CYSTEINE METHYLTRANSFERASE"/>
    <property type="match status" value="1"/>
</dbReference>
<feature type="domain" description="Methylated-DNA-[protein]-cysteine S-methyltransferase DNA binding" evidence="9">
    <location>
        <begin position="91"/>
        <end position="170"/>
    </location>
</feature>
<dbReference type="Pfam" id="PF02870">
    <property type="entry name" value="Methyltransf_1N"/>
    <property type="match status" value="1"/>
</dbReference>
<evidence type="ECO:0000256" key="2">
    <source>
        <dbReference type="ARBA" id="ARBA00022490"/>
    </source>
</evidence>
<comment type="caution">
    <text evidence="11">The sequence shown here is derived from an EMBL/GenBank/DDBJ whole genome shotgun (WGS) entry which is preliminary data.</text>
</comment>
<dbReference type="NCBIfam" id="TIGR00589">
    <property type="entry name" value="ogt"/>
    <property type="match status" value="1"/>
</dbReference>
<dbReference type="InterPro" id="IPR023546">
    <property type="entry name" value="MGMT"/>
</dbReference>
<dbReference type="Gene3D" id="3.30.160.70">
    <property type="entry name" value="Methylated DNA-protein cysteine methyltransferase domain"/>
    <property type="match status" value="1"/>
</dbReference>
<dbReference type="InterPro" id="IPR036217">
    <property type="entry name" value="MethylDNA_cys_MeTrfase_DNAb"/>
</dbReference>
<evidence type="ECO:0000259" key="9">
    <source>
        <dbReference type="Pfam" id="PF01035"/>
    </source>
</evidence>